<evidence type="ECO:0000256" key="12">
    <source>
        <dbReference type="PIRSR" id="PIRSR605502-1"/>
    </source>
</evidence>
<dbReference type="EMBL" id="OD568050">
    <property type="protein sequence ID" value="CAD7446484.1"/>
    <property type="molecule type" value="Genomic_DNA"/>
</dbReference>
<gene>
    <name evidence="14" type="ORF">TBIB3V08_LOCUS8814</name>
</gene>
<evidence type="ECO:0000256" key="5">
    <source>
        <dbReference type="ARBA" id="ARBA00042398"/>
    </source>
</evidence>
<reference evidence="14" key="1">
    <citation type="submission" date="2020-11" db="EMBL/GenBank/DDBJ databases">
        <authorList>
            <person name="Tran Van P."/>
        </authorList>
    </citation>
    <scope>NUCLEOTIDE SEQUENCE</scope>
</reference>
<sequence>MENHIGKTTPSSPERDSNTDLPVLGNLAQHISSALANHATKVDDPFRRTLQYAISLGGDTDTIASMAGAIAGAFYGYEAINTSLQKHCELLDQVIKYADDFFKLISA</sequence>
<dbReference type="GO" id="GO:0046872">
    <property type="term" value="F:metal ion binding"/>
    <property type="evidence" value="ECO:0007669"/>
    <property type="project" value="UniProtKB-KW"/>
</dbReference>
<evidence type="ECO:0000256" key="8">
    <source>
        <dbReference type="ARBA" id="ARBA00042850"/>
    </source>
</evidence>
<dbReference type="GO" id="GO:0005739">
    <property type="term" value="C:mitochondrion"/>
    <property type="evidence" value="ECO:0007669"/>
    <property type="project" value="TreeGrafter"/>
</dbReference>
<feature type="binding site" evidence="12">
    <location>
        <position position="59"/>
    </location>
    <ligand>
        <name>Mg(2+)</name>
        <dbReference type="ChEBI" id="CHEBI:18420"/>
        <label>1</label>
    </ligand>
</feature>
<evidence type="ECO:0000256" key="7">
    <source>
        <dbReference type="ARBA" id="ARBA00042722"/>
    </source>
</evidence>
<proteinExistence type="inferred from homology"/>
<feature type="binding site" evidence="12">
    <location>
        <position position="61"/>
    </location>
    <ligand>
        <name>Mg(2+)</name>
        <dbReference type="ChEBI" id="CHEBI:18420"/>
        <label>1</label>
    </ligand>
</feature>
<dbReference type="GO" id="GO:0005634">
    <property type="term" value="C:nucleus"/>
    <property type="evidence" value="ECO:0007669"/>
    <property type="project" value="TreeGrafter"/>
</dbReference>
<keyword evidence="12" id="KW-0460">Magnesium</keyword>
<organism evidence="14">
    <name type="scientific">Timema bartmani</name>
    <dbReference type="NCBI Taxonomy" id="61472"/>
    <lineage>
        <taxon>Eukaryota</taxon>
        <taxon>Metazoa</taxon>
        <taxon>Ecdysozoa</taxon>
        <taxon>Arthropoda</taxon>
        <taxon>Hexapoda</taxon>
        <taxon>Insecta</taxon>
        <taxon>Pterygota</taxon>
        <taxon>Neoptera</taxon>
        <taxon>Polyneoptera</taxon>
        <taxon>Phasmatodea</taxon>
        <taxon>Timematodea</taxon>
        <taxon>Timematoidea</taxon>
        <taxon>Timematidae</taxon>
        <taxon>Timema</taxon>
    </lineage>
</organism>
<dbReference type="InterPro" id="IPR050792">
    <property type="entry name" value="ADP-ribosylglycohydrolase"/>
</dbReference>
<evidence type="ECO:0000313" key="14">
    <source>
        <dbReference type="EMBL" id="CAD7446484.1"/>
    </source>
</evidence>
<protein>
    <recommendedName>
        <fullName evidence="4">ADP-ribosylhydrolase ARH3</fullName>
        <ecNumber evidence="2">3.2.1.143</ecNumber>
    </recommendedName>
    <alternativeName>
        <fullName evidence="5">ADP-ribose glycohydrolase ARH3</fullName>
    </alternativeName>
    <alternativeName>
        <fullName evidence="6">ADP-ribosylhydrolase 3</fullName>
    </alternativeName>
    <alternativeName>
        <fullName evidence="9">O-acetyl-ADP-ribose deacetylase ARH3</fullName>
    </alternativeName>
    <alternativeName>
        <fullName evidence="10">Poly(ADP-ribose) glycohydrolase ARH3</fullName>
    </alternativeName>
    <alternativeName>
        <fullName evidence="8">[Protein ADP-ribosylarginine] hydrolase-like protein 2</fullName>
    </alternativeName>
    <alternativeName>
        <fullName evidence="7">[Protein ADP-ribosylserine] hydrolase</fullName>
    </alternativeName>
</protein>
<name>A0A7R9F3R5_9NEOP</name>
<evidence type="ECO:0000256" key="10">
    <source>
        <dbReference type="ARBA" id="ARBA00043193"/>
    </source>
</evidence>
<comment type="catalytic activity">
    <reaction evidence="11">
        <text>alpha-NAD(+) + H2O = ADP-D-ribose + nicotinamide + H(+)</text>
        <dbReference type="Rhea" id="RHEA:68792"/>
        <dbReference type="ChEBI" id="CHEBI:15377"/>
        <dbReference type="ChEBI" id="CHEBI:15378"/>
        <dbReference type="ChEBI" id="CHEBI:17154"/>
        <dbReference type="ChEBI" id="CHEBI:57967"/>
        <dbReference type="ChEBI" id="CHEBI:77017"/>
    </reaction>
</comment>
<keyword evidence="12" id="KW-0479">Metal-binding</keyword>
<dbReference type="GO" id="GO:0004649">
    <property type="term" value="F:poly(ADP-ribose) glycohydrolase activity"/>
    <property type="evidence" value="ECO:0007669"/>
    <property type="project" value="UniProtKB-EC"/>
</dbReference>
<evidence type="ECO:0000256" key="6">
    <source>
        <dbReference type="ARBA" id="ARBA00042471"/>
    </source>
</evidence>
<evidence type="ECO:0000256" key="11">
    <source>
        <dbReference type="ARBA" id="ARBA00049015"/>
    </source>
</evidence>
<dbReference type="InterPro" id="IPR005502">
    <property type="entry name" value="Ribosyl_crysJ1"/>
</dbReference>
<accession>A0A7R9F3R5</accession>
<comment type="cofactor">
    <cofactor evidence="12">
        <name>Mg(2+)</name>
        <dbReference type="ChEBI" id="CHEBI:18420"/>
    </cofactor>
    <text evidence="12">Binds 2 magnesium ions per subunit.</text>
</comment>
<evidence type="ECO:0000256" key="13">
    <source>
        <dbReference type="SAM" id="MobiDB-lite"/>
    </source>
</evidence>
<keyword evidence="3" id="KW-0378">Hydrolase</keyword>
<dbReference type="Gene3D" id="1.10.4080.10">
    <property type="entry name" value="ADP-ribosylation/Crystallin J1"/>
    <property type="match status" value="1"/>
</dbReference>
<dbReference type="AlphaFoldDB" id="A0A7R9F3R5"/>
<evidence type="ECO:0000256" key="1">
    <source>
        <dbReference type="ARBA" id="ARBA00010702"/>
    </source>
</evidence>
<dbReference type="PANTHER" id="PTHR16222">
    <property type="entry name" value="ADP-RIBOSYLGLYCOHYDROLASE"/>
    <property type="match status" value="1"/>
</dbReference>
<dbReference type="SUPFAM" id="SSF101478">
    <property type="entry name" value="ADP-ribosylglycohydrolase"/>
    <property type="match status" value="1"/>
</dbReference>
<feature type="region of interest" description="Disordered" evidence="13">
    <location>
        <begin position="1"/>
        <end position="22"/>
    </location>
</feature>
<dbReference type="Pfam" id="PF03747">
    <property type="entry name" value="ADP_ribosyl_GH"/>
    <property type="match status" value="1"/>
</dbReference>
<evidence type="ECO:0000256" key="4">
    <source>
        <dbReference type="ARBA" id="ARBA00041057"/>
    </source>
</evidence>
<comment type="similarity">
    <text evidence="1">Belongs to the ADP-ribosylglycohydrolase family.</text>
</comment>
<dbReference type="InterPro" id="IPR036705">
    <property type="entry name" value="Ribosyl_crysJ1_sf"/>
</dbReference>
<evidence type="ECO:0000256" key="9">
    <source>
        <dbReference type="ARBA" id="ARBA00043187"/>
    </source>
</evidence>
<evidence type="ECO:0000256" key="2">
    <source>
        <dbReference type="ARBA" id="ARBA00012255"/>
    </source>
</evidence>
<dbReference type="EC" id="3.2.1.143" evidence="2"/>
<dbReference type="PANTHER" id="PTHR16222:SF24">
    <property type="entry name" value="ADP-RIBOSYLHYDROLASE ARH3"/>
    <property type="match status" value="1"/>
</dbReference>
<feature type="compositionally biased region" description="Polar residues" evidence="13">
    <location>
        <begin position="1"/>
        <end position="12"/>
    </location>
</feature>
<evidence type="ECO:0000256" key="3">
    <source>
        <dbReference type="ARBA" id="ARBA00022801"/>
    </source>
</evidence>
<feature type="binding site" evidence="12">
    <location>
        <position position="62"/>
    </location>
    <ligand>
        <name>Mg(2+)</name>
        <dbReference type="ChEBI" id="CHEBI:18420"/>
        <label>1</label>
    </ligand>
</feature>